<gene>
    <name evidence="2" type="ORF">B0H17DRAFT_1334375</name>
</gene>
<feature type="compositionally biased region" description="Acidic residues" evidence="1">
    <location>
        <begin position="118"/>
        <end position="145"/>
    </location>
</feature>
<feature type="region of interest" description="Disordered" evidence="1">
    <location>
        <begin position="1"/>
        <end position="153"/>
    </location>
</feature>
<dbReference type="AlphaFoldDB" id="A0AAD7D3K5"/>
<sequence>MKRKRKSRLADRGPSPDPSSNSKSNGQDDAGGALVPGLGPGPSLGTRMTSGEEDEHTSPASPASSHEGASDASDGPPRKRRVYRKQESEKDVDESEVEDHSDLEIPPLSGTPAAETIYQDEESPSTDEEDTSDSFIDDAEADPGQDGDYVPPTSFHNLVLALAPAPALTASGDEDEYTPPTLPASSHEATSNASDGRPVNEGSGTPAAEETIYRGEESPSTDEEDSGSFIDDAEADPGQDEDTLTELNVLTGRQTPEENLAIFIRCVVALGSNPKQNALQGVRNDIDMQHDLSEQNIDYETKTWFKNHALARKRPYPPNFVLTIGADCFARATAYNAARHYIYNVYNKIARVQYSGKETLLDAMESVITQDEYLVKI</sequence>
<evidence type="ECO:0000256" key="1">
    <source>
        <dbReference type="SAM" id="MobiDB-lite"/>
    </source>
</evidence>
<feature type="region of interest" description="Disordered" evidence="1">
    <location>
        <begin position="170"/>
        <end position="240"/>
    </location>
</feature>
<keyword evidence="3" id="KW-1185">Reference proteome</keyword>
<feature type="compositionally biased region" description="Acidic residues" evidence="1">
    <location>
        <begin position="219"/>
        <end position="240"/>
    </location>
</feature>
<evidence type="ECO:0000313" key="2">
    <source>
        <dbReference type="EMBL" id="KAJ7677239.1"/>
    </source>
</evidence>
<reference evidence="2" key="1">
    <citation type="submission" date="2023-03" db="EMBL/GenBank/DDBJ databases">
        <title>Massive genome expansion in bonnet fungi (Mycena s.s.) driven by repeated elements and novel gene families across ecological guilds.</title>
        <authorList>
            <consortium name="Lawrence Berkeley National Laboratory"/>
            <person name="Harder C.B."/>
            <person name="Miyauchi S."/>
            <person name="Viragh M."/>
            <person name="Kuo A."/>
            <person name="Thoen E."/>
            <person name="Andreopoulos B."/>
            <person name="Lu D."/>
            <person name="Skrede I."/>
            <person name="Drula E."/>
            <person name="Henrissat B."/>
            <person name="Morin E."/>
            <person name="Kohler A."/>
            <person name="Barry K."/>
            <person name="LaButti K."/>
            <person name="Morin E."/>
            <person name="Salamov A."/>
            <person name="Lipzen A."/>
            <person name="Mereny Z."/>
            <person name="Hegedus B."/>
            <person name="Baldrian P."/>
            <person name="Stursova M."/>
            <person name="Weitz H."/>
            <person name="Taylor A."/>
            <person name="Grigoriev I.V."/>
            <person name="Nagy L.G."/>
            <person name="Martin F."/>
            <person name="Kauserud H."/>
        </authorList>
    </citation>
    <scope>NUCLEOTIDE SEQUENCE</scope>
    <source>
        <strain evidence="2">CBHHK067</strain>
    </source>
</reference>
<protein>
    <submittedName>
        <fullName evidence="2">Uncharacterized protein</fullName>
    </submittedName>
</protein>
<organism evidence="2 3">
    <name type="scientific">Mycena rosella</name>
    <name type="common">Pink bonnet</name>
    <name type="synonym">Agaricus rosellus</name>
    <dbReference type="NCBI Taxonomy" id="1033263"/>
    <lineage>
        <taxon>Eukaryota</taxon>
        <taxon>Fungi</taxon>
        <taxon>Dikarya</taxon>
        <taxon>Basidiomycota</taxon>
        <taxon>Agaricomycotina</taxon>
        <taxon>Agaricomycetes</taxon>
        <taxon>Agaricomycetidae</taxon>
        <taxon>Agaricales</taxon>
        <taxon>Marasmiineae</taxon>
        <taxon>Mycenaceae</taxon>
        <taxon>Mycena</taxon>
    </lineage>
</organism>
<feature type="compositionally biased region" description="Polar residues" evidence="1">
    <location>
        <begin position="183"/>
        <end position="194"/>
    </location>
</feature>
<accession>A0AAD7D3K5</accession>
<dbReference type="EMBL" id="JARKIE010000140">
    <property type="protein sequence ID" value="KAJ7677239.1"/>
    <property type="molecule type" value="Genomic_DNA"/>
</dbReference>
<proteinExistence type="predicted"/>
<name>A0AAD7D3K5_MYCRO</name>
<feature type="compositionally biased region" description="Low complexity" evidence="1">
    <location>
        <begin position="18"/>
        <end position="45"/>
    </location>
</feature>
<comment type="caution">
    <text evidence="2">The sequence shown here is derived from an EMBL/GenBank/DDBJ whole genome shotgun (WGS) entry which is preliminary data.</text>
</comment>
<evidence type="ECO:0000313" key="3">
    <source>
        <dbReference type="Proteomes" id="UP001221757"/>
    </source>
</evidence>
<dbReference type="Proteomes" id="UP001221757">
    <property type="component" value="Unassembled WGS sequence"/>
</dbReference>